<accession>A0ABV1RUP7</accession>
<evidence type="ECO:0000313" key="5">
    <source>
        <dbReference type="Proteomes" id="UP001476807"/>
    </source>
</evidence>
<evidence type="ECO:0000313" key="4">
    <source>
        <dbReference type="EMBL" id="MER2998123.1"/>
    </source>
</evidence>
<dbReference type="EMBL" id="JBEOKT010000008">
    <property type="protein sequence ID" value="MER2998123.1"/>
    <property type="molecule type" value="Genomic_DNA"/>
</dbReference>
<feature type="signal peptide" evidence="2">
    <location>
        <begin position="1"/>
        <end position="20"/>
    </location>
</feature>
<dbReference type="SUPFAM" id="SSF56925">
    <property type="entry name" value="OMPA-like"/>
    <property type="match status" value="1"/>
</dbReference>
<dbReference type="RefSeq" id="WP_350412577.1">
    <property type="nucleotide sequence ID" value="NZ_JBEOKT010000008.1"/>
</dbReference>
<keyword evidence="5" id="KW-1185">Reference proteome</keyword>
<dbReference type="InterPro" id="IPR011250">
    <property type="entry name" value="OMP/PagP_B-barrel"/>
</dbReference>
<dbReference type="Proteomes" id="UP001476807">
    <property type="component" value="Unassembled WGS sequence"/>
</dbReference>
<keyword evidence="1 2" id="KW-0732">Signal</keyword>
<protein>
    <submittedName>
        <fullName evidence="4">Porin family protein</fullName>
    </submittedName>
</protein>
<gene>
    <name evidence="4" type="ORF">ABS362_11245</name>
</gene>
<organism evidence="4 5">
    <name type="scientific">Pontibacter populi</name>
    <dbReference type="NCBI Taxonomy" id="890055"/>
    <lineage>
        <taxon>Bacteria</taxon>
        <taxon>Pseudomonadati</taxon>
        <taxon>Bacteroidota</taxon>
        <taxon>Cytophagia</taxon>
        <taxon>Cytophagales</taxon>
        <taxon>Hymenobacteraceae</taxon>
        <taxon>Pontibacter</taxon>
    </lineage>
</organism>
<feature type="chain" id="PRO_5045414226" evidence="2">
    <location>
        <begin position="21"/>
        <end position="188"/>
    </location>
</feature>
<dbReference type="Pfam" id="PF13505">
    <property type="entry name" value="OMP_b-brl"/>
    <property type="match status" value="1"/>
</dbReference>
<comment type="caution">
    <text evidence="4">The sequence shown here is derived from an EMBL/GenBank/DDBJ whole genome shotgun (WGS) entry which is preliminary data.</text>
</comment>
<proteinExistence type="predicted"/>
<evidence type="ECO:0000259" key="3">
    <source>
        <dbReference type="Pfam" id="PF13505"/>
    </source>
</evidence>
<sequence length="188" mass="20202">MKKYLILFVFALVTTVSAQAQVGIGLKVGANYSNITGDDAPDVYERIIGGHAGLTANFPISSDNFFSVQPELLFSMKGAKNDATDADLRLYYIDVPVLARFNAAPLFFEFGPQLSINVGDNVDFDGGSGPDYRRTGLGYAAGLGIATPLGVSLGLRYNGDISKLNDEGDAKVYNDVFMLSLGYTFTTR</sequence>
<dbReference type="InterPro" id="IPR027385">
    <property type="entry name" value="Beta-barrel_OMP"/>
</dbReference>
<reference evidence="4 5" key="1">
    <citation type="submission" date="2024-06" db="EMBL/GenBank/DDBJ databases">
        <title>Pontibacter populi HYL7-15.</title>
        <authorList>
            <person name="Kim M.K."/>
        </authorList>
    </citation>
    <scope>NUCLEOTIDE SEQUENCE [LARGE SCALE GENOMIC DNA]</scope>
    <source>
        <strain evidence="4 5">HYL7-15</strain>
    </source>
</reference>
<evidence type="ECO:0000256" key="2">
    <source>
        <dbReference type="SAM" id="SignalP"/>
    </source>
</evidence>
<name>A0ABV1RUP7_9BACT</name>
<evidence type="ECO:0000256" key="1">
    <source>
        <dbReference type="ARBA" id="ARBA00022729"/>
    </source>
</evidence>
<feature type="domain" description="Outer membrane protein beta-barrel" evidence="3">
    <location>
        <begin position="8"/>
        <end position="185"/>
    </location>
</feature>